<evidence type="ECO:0000313" key="10">
    <source>
        <dbReference type="EMBL" id="PNF16041.1"/>
    </source>
</evidence>
<evidence type="ECO:0000256" key="3">
    <source>
        <dbReference type="ARBA" id="ARBA00022989"/>
    </source>
</evidence>
<dbReference type="InterPro" id="IPR001828">
    <property type="entry name" value="ANF_lig-bd_rcpt"/>
</dbReference>
<evidence type="ECO:0000259" key="8">
    <source>
        <dbReference type="Pfam" id="PF00003"/>
    </source>
</evidence>
<feature type="compositionally biased region" description="Polar residues" evidence="6">
    <location>
        <begin position="671"/>
        <end position="690"/>
    </location>
</feature>
<gene>
    <name evidence="10" type="ORF">B7P43_G04608</name>
</gene>
<dbReference type="Proteomes" id="UP000235965">
    <property type="component" value="Unassembled WGS sequence"/>
</dbReference>
<dbReference type="PANTHER" id="PTHR24060">
    <property type="entry name" value="METABOTROPIC GLUTAMATE RECEPTOR"/>
    <property type="match status" value="1"/>
</dbReference>
<dbReference type="InterPro" id="IPR050726">
    <property type="entry name" value="mGluR"/>
</dbReference>
<dbReference type="EMBL" id="NEVH01025129">
    <property type="protein sequence ID" value="PNF16041.1"/>
    <property type="molecule type" value="Genomic_DNA"/>
</dbReference>
<dbReference type="GO" id="GO:0005118">
    <property type="term" value="F:sevenless binding"/>
    <property type="evidence" value="ECO:0007669"/>
    <property type="project" value="InterPro"/>
</dbReference>
<evidence type="ECO:0000313" key="11">
    <source>
        <dbReference type="Proteomes" id="UP000235965"/>
    </source>
</evidence>
<feature type="transmembrane region" description="Helical" evidence="7">
    <location>
        <begin position="556"/>
        <end position="578"/>
    </location>
</feature>
<evidence type="ECO:0000256" key="5">
    <source>
        <dbReference type="ARBA" id="ARBA00023180"/>
    </source>
</evidence>
<feature type="region of interest" description="Disordered" evidence="6">
    <location>
        <begin position="671"/>
        <end position="721"/>
    </location>
</feature>
<feature type="transmembrane region" description="Helical" evidence="7">
    <location>
        <begin position="343"/>
        <end position="364"/>
    </location>
</feature>
<protein>
    <recommendedName>
        <fullName evidence="12">G-protein coupled receptors family 3 profile domain-containing protein</fullName>
    </recommendedName>
</protein>
<feature type="transmembrane region" description="Helical" evidence="7">
    <location>
        <begin position="480"/>
        <end position="502"/>
    </location>
</feature>
<dbReference type="InterPro" id="IPR028082">
    <property type="entry name" value="Peripla_BP_I"/>
</dbReference>
<dbReference type="AlphaFoldDB" id="A0A2J7PI82"/>
<dbReference type="InParanoid" id="A0A2J7PI82"/>
<dbReference type="Pfam" id="PF01094">
    <property type="entry name" value="ANF_receptor"/>
    <property type="match status" value="1"/>
</dbReference>
<dbReference type="GO" id="GO:0016020">
    <property type="term" value="C:membrane"/>
    <property type="evidence" value="ECO:0007669"/>
    <property type="project" value="UniProtKB-SubCell"/>
</dbReference>
<reference evidence="10 11" key="1">
    <citation type="submission" date="2017-12" db="EMBL/GenBank/DDBJ databases">
        <title>Hemimetabolous genomes reveal molecular basis of termite eusociality.</title>
        <authorList>
            <person name="Harrison M.C."/>
            <person name="Jongepier E."/>
            <person name="Robertson H.M."/>
            <person name="Arning N."/>
            <person name="Bitard-Feildel T."/>
            <person name="Chao H."/>
            <person name="Childers C.P."/>
            <person name="Dinh H."/>
            <person name="Doddapaneni H."/>
            <person name="Dugan S."/>
            <person name="Gowin J."/>
            <person name="Greiner C."/>
            <person name="Han Y."/>
            <person name="Hu H."/>
            <person name="Hughes D.S.T."/>
            <person name="Huylmans A.-K."/>
            <person name="Kemena C."/>
            <person name="Kremer L.P.M."/>
            <person name="Lee S.L."/>
            <person name="Lopez-Ezquerra A."/>
            <person name="Mallet L."/>
            <person name="Monroy-Kuhn J.M."/>
            <person name="Moser A."/>
            <person name="Murali S.C."/>
            <person name="Muzny D.M."/>
            <person name="Otani S."/>
            <person name="Piulachs M.-D."/>
            <person name="Poelchau M."/>
            <person name="Qu J."/>
            <person name="Schaub F."/>
            <person name="Wada-Katsumata A."/>
            <person name="Worley K.C."/>
            <person name="Xie Q."/>
            <person name="Ylla G."/>
            <person name="Poulsen M."/>
            <person name="Gibbs R.A."/>
            <person name="Schal C."/>
            <person name="Richards S."/>
            <person name="Belles X."/>
            <person name="Korb J."/>
            <person name="Bornberg-Bauer E."/>
        </authorList>
    </citation>
    <scope>NUCLEOTIDE SEQUENCE [LARGE SCALE GENOMIC DNA]</scope>
    <source>
        <tissue evidence="10">Whole body</tissue>
    </source>
</reference>
<dbReference type="GO" id="GO:0007601">
    <property type="term" value="P:visual perception"/>
    <property type="evidence" value="ECO:0007669"/>
    <property type="project" value="InterPro"/>
</dbReference>
<evidence type="ECO:0000256" key="1">
    <source>
        <dbReference type="ARBA" id="ARBA00004141"/>
    </source>
</evidence>
<dbReference type="InterPro" id="IPR017978">
    <property type="entry name" value="GPCR_3_C"/>
</dbReference>
<organism evidence="10 11">
    <name type="scientific">Cryptotermes secundus</name>
    <dbReference type="NCBI Taxonomy" id="105785"/>
    <lineage>
        <taxon>Eukaryota</taxon>
        <taxon>Metazoa</taxon>
        <taxon>Ecdysozoa</taxon>
        <taxon>Arthropoda</taxon>
        <taxon>Hexapoda</taxon>
        <taxon>Insecta</taxon>
        <taxon>Pterygota</taxon>
        <taxon>Neoptera</taxon>
        <taxon>Polyneoptera</taxon>
        <taxon>Dictyoptera</taxon>
        <taxon>Blattodea</taxon>
        <taxon>Blattoidea</taxon>
        <taxon>Termitoidae</taxon>
        <taxon>Kalotermitidae</taxon>
        <taxon>Cryptotermitinae</taxon>
        <taxon>Cryptotermes</taxon>
    </lineage>
</organism>
<keyword evidence="11" id="KW-1185">Reference proteome</keyword>
<dbReference type="InterPro" id="IPR002956">
    <property type="entry name" value="Bride_of_7less"/>
</dbReference>
<name>A0A2J7PI82_9NEOP</name>
<evidence type="ECO:0000256" key="4">
    <source>
        <dbReference type="ARBA" id="ARBA00023136"/>
    </source>
</evidence>
<sequence length="721" mass="80262">MVKSRRMRWAGNVARMWERRNACRILVGKPEGRPLGRRRRRWVDNIKMEFRDIGWDSMDWISLAQDRDQWSALVNKLKLYFVLRGIFDMYTGANCSTLVTEGIHQMLSAVWVVQELNRQNFIPGVTLGLLLYDACSEPLTAQKALKTGLQETVCLSTYPSGVVTTPSISTHLQELVATAHLPVFVTSSEYPAVVSTLTASLLSALNWSQVAITLAPSTEYISTFGQAASREDICVHHQASFADRHSSIWATAFQASEPRQKGNVALVFGSTNEILRTVQVARDDNTASTLQWVLVPLNIPQELSFLGPTIGADFSSQRLGFKSGGHLYEISGERSGTEAEFSLSFFGFSLPAFLPLLLITHLTLPPQVWDNPEHSLAQHLAGCREDELYSVSQGLLWVMSGQIVALLRKCPAFVFTRANRRTLDKVSFVSDDPYHRGLICGSRIFGTNVSYALLFSIMLSRSFMLASCDQDGGFMSHVNGYLQTVLCFFIAGVQLALSVQFWAINSSFLGSRQCSSIYDGHLFLFLLSYDIFLLLLLVCTSPFIARSKRNYQEGIFFTVASFLCLITFIGWIAAYVFVPRHWQDAAITGGLIGTATVILVTVFIPRTYLMMTAIVRDHLASALPSLAYTSTTSIQDINYRSTQVLYDTVTPHPLIHTPEVTGQANPNFYSEQPQSPVQSDPGTSIKQASSEIGFGDRRTVSSENTYARYDTPPSPHKVTRF</sequence>
<dbReference type="PRINTS" id="PR01223">
    <property type="entry name" value="BRIDEOF7LESS"/>
</dbReference>
<dbReference type="Pfam" id="PF00003">
    <property type="entry name" value="7tm_3"/>
    <property type="match status" value="1"/>
</dbReference>
<keyword evidence="2 7" id="KW-0812">Transmembrane</keyword>
<comment type="subcellular location">
    <subcellularLocation>
        <location evidence="1">Membrane</location>
        <topology evidence="1">Multi-pass membrane protein</topology>
    </subcellularLocation>
</comment>
<feature type="domain" description="G-protein coupled receptors family 3 profile" evidence="8">
    <location>
        <begin position="438"/>
        <end position="606"/>
    </location>
</feature>
<keyword evidence="5" id="KW-0325">Glycoprotein</keyword>
<evidence type="ECO:0000259" key="9">
    <source>
        <dbReference type="Pfam" id="PF01094"/>
    </source>
</evidence>
<evidence type="ECO:0000256" key="7">
    <source>
        <dbReference type="SAM" id="Phobius"/>
    </source>
</evidence>
<dbReference type="OrthoDB" id="9880600at2759"/>
<evidence type="ECO:0000256" key="6">
    <source>
        <dbReference type="SAM" id="MobiDB-lite"/>
    </source>
</evidence>
<dbReference type="STRING" id="105785.A0A2J7PI82"/>
<feature type="transmembrane region" description="Helical" evidence="7">
    <location>
        <begin position="584"/>
        <end position="604"/>
    </location>
</feature>
<dbReference type="GO" id="GO:0004930">
    <property type="term" value="F:G protein-coupled receptor activity"/>
    <property type="evidence" value="ECO:0007669"/>
    <property type="project" value="InterPro"/>
</dbReference>
<comment type="caution">
    <text evidence="10">The sequence shown here is derived from an EMBL/GenBank/DDBJ whole genome shotgun (WGS) entry which is preliminary data.</text>
</comment>
<accession>A0A2J7PI82</accession>
<dbReference type="SUPFAM" id="SSF53822">
    <property type="entry name" value="Periplasmic binding protein-like I"/>
    <property type="match status" value="1"/>
</dbReference>
<proteinExistence type="predicted"/>
<evidence type="ECO:0008006" key="12">
    <source>
        <dbReference type="Google" id="ProtNLM"/>
    </source>
</evidence>
<keyword evidence="3 7" id="KW-1133">Transmembrane helix</keyword>
<feature type="domain" description="Receptor ligand binding region" evidence="9">
    <location>
        <begin position="112"/>
        <end position="293"/>
    </location>
</feature>
<evidence type="ECO:0000256" key="2">
    <source>
        <dbReference type="ARBA" id="ARBA00022692"/>
    </source>
</evidence>
<feature type="transmembrane region" description="Helical" evidence="7">
    <location>
        <begin position="522"/>
        <end position="544"/>
    </location>
</feature>
<dbReference type="Gene3D" id="3.40.50.2300">
    <property type="match status" value="1"/>
</dbReference>
<keyword evidence="4 7" id="KW-0472">Membrane</keyword>